<evidence type="ECO:0000313" key="2">
    <source>
        <dbReference type="EMBL" id="WHX49425.1"/>
    </source>
</evidence>
<organism evidence="2 3">
    <name type="scientific">Paenibacillus woosongensis</name>
    <dbReference type="NCBI Taxonomy" id="307580"/>
    <lineage>
        <taxon>Bacteria</taxon>
        <taxon>Bacillati</taxon>
        <taxon>Bacillota</taxon>
        <taxon>Bacilli</taxon>
        <taxon>Bacillales</taxon>
        <taxon>Paenibacillaceae</taxon>
        <taxon>Paenibacillus</taxon>
    </lineage>
</organism>
<accession>A0AA95I407</accession>
<gene>
    <name evidence="2" type="ORF">QNH46_01670</name>
</gene>
<dbReference type="GO" id="GO:0032259">
    <property type="term" value="P:methylation"/>
    <property type="evidence" value="ECO:0007669"/>
    <property type="project" value="UniProtKB-KW"/>
</dbReference>
<evidence type="ECO:0000259" key="1">
    <source>
        <dbReference type="Pfam" id="PF08241"/>
    </source>
</evidence>
<evidence type="ECO:0000313" key="3">
    <source>
        <dbReference type="Proteomes" id="UP001177943"/>
    </source>
</evidence>
<dbReference type="Proteomes" id="UP001177943">
    <property type="component" value="Chromosome"/>
</dbReference>
<protein>
    <submittedName>
        <fullName evidence="2">Methyltransferase domain-containing protein</fullName>
    </submittedName>
</protein>
<dbReference type="PANTHER" id="PTHR43861">
    <property type="entry name" value="TRANS-ACONITATE 2-METHYLTRANSFERASE-RELATED"/>
    <property type="match status" value="1"/>
</dbReference>
<dbReference type="GO" id="GO:0008757">
    <property type="term" value="F:S-adenosylmethionine-dependent methyltransferase activity"/>
    <property type="evidence" value="ECO:0007669"/>
    <property type="project" value="InterPro"/>
</dbReference>
<keyword evidence="2" id="KW-0808">Transferase</keyword>
<dbReference type="SUPFAM" id="SSF53335">
    <property type="entry name" value="S-adenosyl-L-methionine-dependent methyltransferases"/>
    <property type="match status" value="1"/>
</dbReference>
<dbReference type="Gene3D" id="3.40.50.150">
    <property type="entry name" value="Vaccinia Virus protein VP39"/>
    <property type="match status" value="1"/>
</dbReference>
<keyword evidence="2" id="KW-0489">Methyltransferase</keyword>
<proteinExistence type="predicted"/>
<dbReference type="RefSeq" id="WP_283926634.1">
    <property type="nucleotide sequence ID" value="NZ_CP126084.1"/>
</dbReference>
<dbReference type="PANTHER" id="PTHR43861:SF1">
    <property type="entry name" value="TRANS-ACONITATE 2-METHYLTRANSFERASE"/>
    <property type="match status" value="1"/>
</dbReference>
<dbReference type="KEGG" id="pwn:QNH46_01670"/>
<feature type="domain" description="Methyltransferase type 11" evidence="1">
    <location>
        <begin position="39"/>
        <end position="128"/>
    </location>
</feature>
<dbReference type="InterPro" id="IPR013216">
    <property type="entry name" value="Methyltransf_11"/>
</dbReference>
<sequence length="256" mass="28716">MSSMNQWNADLYDDKLSYVSQYGKGILSILNPQPGERILDLGCGTGDLANEISKAGAQVTGMDYSEEMIRQAKSKYPDIPFITANAENYRPEEAFDAVFSNAALHWMKNAQDVVKTIYSCLRPGGRFVAEFGGKGNVGIITENTIAVLEEYFGVPDATDRNPWYFPSIAEYTTLLEHQGFRVTYAEHFDRPTPLEDGENGLRHWLASFTGDFFSGLSEGEKQQAYALIMNRAKPLLFDGQIWSADYKRIRIAAIKH</sequence>
<reference evidence="2" key="1">
    <citation type="submission" date="2023-05" db="EMBL/GenBank/DDBJ databases">
        <title>Comparative genomics of Bacillaceae isolates and their secondary metabolite potential.</title>
        <authorList>
            <person name="Song L."/>
            <person name="Nielsen L.J."/>
            <person name="Mohite O."/>
            <person name="Xu X."/>
            <person name="Weber T."/>
            <person name="Kovacs A.T."/>
        </authorList>
    </citation>
    <scope>NUCLEOTIDE SEQUENCE</scope>
    <source>
        <strain evidence="2">B2_4</strain>
    </source>
</reference>
<name>A0AA95I407_9BACL</name>
<dbReference type="CDD" id="cd02440">
    <property type="entry name" value="AdoMet_MTases"/>
    <property type="match status" value="1"/>
</dbReference>
<dbReference type="InterPro" id="IPR029063">
    <property type="entry name" value="SAM-dependent_MTases_sf"/>
</dbReference>
<dbReference type="EMBL" id="CP126084">
    <property type="protein sequence ID" value="WHX49425.1"/>
    <property type="molecule type" value="Genomic_DNA"/>
</dbReference>
<dbReference type="AlphaFoldDB" id="A0AA95I407"/>
<dbReference type="Pfam" id="PF08241">
    <property type="entry name" value="Methyltransf_11"/>
    <property type="match status" value="1"/>
</dbReference>